<protein>
    <submittedName>
        <fullName evidence="2">Translesion DNA synthesis-associated protein ImuA</fullName>
    </submittedName>
</protein>
<dbReference type="Gene3D" id="3.40.50.300">
    <property type="entry name" value="P-loop containing nucleotide triphosphate hydrolases"/>
    <property type="match status" value="1"/>
</dbReference>
<reference evidence="2" key="1">
    <citation type="submission" date="2022-10" db="EMBL/GenBank/DDBJ databases">
        <title>Complete genome sequence of Schlegelella aquatica LMG 23380.</title>
        <authorList>
            <person name="Musilova J."/>
            <person name="Kourilova X."/>
            <person name="Bezdicek M."/>
            <person name="Hermankova K."/>
            <person name="Obruca S."/>
            <person name="Sedlar K."/>
        </authorList>
    </citation>
    <scope>NUCLEOTIDE SEQUENCE</scope>
    <source>
        <strain evidence="2">LMG 23380</strain>
    </source>
</reference>
<name>A0ABY6MU37_9BURK</name>
<organism evidence="2 3">
    <name type="scientific">Caldimonas aquatica</name>
    <dbReference type="NCBI Taxonomy" id="376175"/>
    <lineage>
        <taxon>Bacteria</taxon>
        <taxon>Pseudomonadati</taxon>
        <taxon>Pseudomonadota</taxon>
        <taxon>Betaproteobacteria</taxon>
        <taxon>Burkholderiales</taxon>
        <taxon>Sphaerotilaceae</taxon>
        <taxon>Caldimonas</taxon>
    </lineage>
</organism>
<evidence type="ECO:0000313" key="2">
    <source>
        <dbReference type="EMBL" id="UZD55509.1"/>
    </source>
</evidence>
<evidence type="ECO:0000256" key="1">
    <source>
        <dbReference type="SAM" id="MobiDB-lite"/>
    </source>
</evidence>
<proteinExistence type="predicted"/>
<evidence type="ECO:0000313" key="3">
    <source>
        <dbReference type="Proteomes" id="UP001163266"/>
    </source>
</evidence>
<dbReference type="EMBL" id="CP110257">
    <property type="protein sequence ID" value="UZD55509.1"/>
    <property type="molecule type" value="Genomic_DNA"/>
</dbReference>
<accession>A0ABY6MU37</accession>
<dbReference type="InterPro" id="IPR047610">
    <property type="entry name" value="ImuA_translesion"/>
</dbReference>
<dbReference type="InterPro" id="IPR027417">
    <property type="entry name" value="P-loop_NTPase"/>
</dbReference>
<feature type="compositionally biased region" description="Low complexity" evidence="1">
    <location>
        <begin position="33"/>
        <end position="48"/>
    </location>
</feature>
<feature type="compositionally biased region" description="Basic and acidic residues" evidence="1">
    <location>
        <begin position="323"/>
        <end position="340"/>
    </location>
</feature>
<dbReference type="NCBIfam" id="NF033429">
    <property type="entry name" value="ImuA_translesion"/>
    <property type="match status" value="1"/>
</dbReference>
<dbReference type="SUPFAM" id="SSF52540">
    <property type="entry name" value="P-loop containing nucleoside triphosphate hydrolases"/>
    <property type="match status" value="1"/>
</dbReference>
<keyword evidence="3" id="KW-1185">Reference proteome</keyword>
<feature type="region of interest" description="Disordered" evidence="1">
    <location>
        <begin position="1"/>
        <end position="48"/>
    </location>
</feature>
<dbReference type="Proteomes" id="UP001163266">
    <property type="component" value="Chromosome"/>
</dbReference>
<gene>
    <name evidence="2" type="primary">imuA</name>
    <name evidence="2" type="ORF">OMP39_02670</name>
</gene>
<sequence>MSGPSCSFLPPSPRGVSSCQASGAVPGEGGAGAADPAGAGFAPGEPAAGGRAEWEAAWGDRLWRGDRLGRRLERVLPTGHAVLDRELPGGGWPVRALTEVLLPPLAGCEWRLLMPALRQLGGGGEPSPAGRAVPVRRPAIVMIEAPGEARRPCMAGLHRWDMEASQLVRVVPRTLQDALWAAEQALQCHEVGAVLAWLPQVRAPALRRLQAQAQRGRACVFVFRPEAAARESSPAPLRVQVAQRSPTSLSVRLLKRRGPWHEGEIELHVLPPGLARVMAPRLRQQLPTAQAPRGNAAPGSVPTPSVAGAMPSPSLSSSPPTPERTDAVLVRADRPLDLVD</sequence>
<dbReference type="RefSeq" id="WP_264893263.1">
    <property type="nucleotide sequence ID" value="NZ_CP110257.1"/>
</dbReference>
<feature type="region of interest" description="Disordered" evidence="1">
    <location>
        <begin position="288"/>
        <end position="340"/>
    </location>
</feature>